<dbReference type="SUPFAM" id="SSF103506">
    <property type="entry name" value="Mitochondrial carrier"/>
    <property type="match status" value="1"/>
</dbReference>
<protein>
    <submittedName>
        <fullName evidence="4">Uncharacterized protein</fullName>
    </submittedName>
</protein>
<dbReference type="InterPro" id="IPR023395">
    <property type="entry name" value="MCP_dom_sf"/>
</dbReference>
<dbReference type="OrthoDB" id="1681630at2759"/>
<evidence type="ECO:0000313" key="5">
    <source>
        <dbReference type="Proteomes" id="UP000242715"/>
    </source>
</evidence>
<sequence length="62" mass="6777">MLLADTTVAYPLDVIHRRMQMGGWKGAASIVSADGKGLEYTDMVDAFRKTVKYEGFGAYTTA</sequence>
<accession>A0A2Z6MA88</accession>
<dbReference type="Gene3D" id="1.50.40.10">
    <property type="entry name" value="Mitochondrial carrier domain"/>
    <property type="match status" value="1"/>
</dbReference>
<dbReference type="AlphaFoldDB" id="A0A2Z6MA88"/>
<keyword evidence="3" id="KW-0472">Membrane</keyword>
<dbReference type="Proteomes" id="UP000242715">
    <property type="component" value="Unassembled WGS sequence"/>
</dbReference>
<keyword evidence="5" id="KW-1185">Reference proteome</keyword>
<evidence type="ECO:0000256" key="3">
    <source>
        <dbReference type="ARBA" id="ARBA00023136"/>
    </source>
</evidence>
<evidence type="ECO:0000256" key="1">
    <source>
        <dbReference type="ARBA" id="ARBA00004141"/>
    </source>
</evidence>
<gene>
    <name evidence="4" type="ORF">TSUD_193800</name>
</gene>
<dbReference type="InterPro" id="IPR018108">
    <property type="entry name" value="MCP_transmembrane"/>
</dbReference>
<keyword evidence="2" id="KW-0812">Transmembrane</keyword>
<comment type="subcellular location">
    <subcellularLocation>
        <location evidence="1">Membrane</location>
        <topology evidence="1">Multi-pass membrane protein</topology>
    </subcellularLocation>
</comment>
<proteinExistence type="predicted"/>
<reference evidence="5" key="1">
    <citation type="journal article" date="2017" name="Front. Plant Sci.">
        <title>Climate Clever Clovers: New Paradigm to Reduce the Environmental Footprint of Ruminants by Breeding Low Methanogenic Forages Utilizing Haplotype Variation.</title>
        <authorList>
            <person name="Kaur P."/>
            <person name="Appels R."/>
            <person name="Bayer P.E."/>
            <person name="Keeble-Gagnere G."/>
            <person name="Wang J."/>
            <person name="Hirakawa H."/>
            <person name="Shirasawa K."/>
            <person name="Vercoe P."/>
            <person name="Stefanova K."/>
            <person name="Durmic Z."/>
            <person name="Nichols P."/>
            <person name="Revell C."/>
            <person name="Isobe S.N."/>
            <person name="Edwards D."/>
            <person name="Erskine W."/>
        </authorList>
    </citation>
    <scope>NUCLEOTIDE SEQUENCE [LARGE SCALE GENOMIC DNA]</scope>
    <source>
        <strain evidence="5">cv. Daliak</strain>
    </source>
</reference>
<dbReference type="Pfam" id="PF00153">
    <property type="entry name" value="Mito_carr"/>
    <property type="match status" value="1"/>
</dbReference>
<evidence type="ECO:0000256" key="2">
    <source>
        <dbReference type="ARBA" id="ARBA00022692"/>
    </source>
</evidence>
<organism evidence="4 5">
    <name type="scientific">Trifolium subterraneum</name>
    <name type="common">Subterranean clover</name>
    <dbReference type="NCBI Taxonomy" id="3900"/>
    <lineage>
        <taxon>Eukaryota</taxon>
        <taxon>Viridiplantae</taxon>
        <taxon>Streptophyta</taxon>
        <taxon>Embryophyta</taxon>
        <taxon>Tracheophyta</taxon>
        <taxon>Spermatophyta</taxon>
        <taxon>Magnoliopsida</taxon>
        <taxon>eudicotyledons</taxon>
        <taxon>Gunneridae</taxon>
        <taxon>Pentapetalae</taxon>
        <taxon>rosids</taxon>
        <taxon>fabids</taxon>
        <taxon>Fabales</taxon>
        <taxon>Fabaceae</taxon>
        <taxon>Papilionoideae</taxon>
        <taxon>50 kb inversion clade</taxon>
        <taxon>NPAAA clade</taxon>
        <taxon>Hologalegina</taxon>
        <taxon>IRL clade</taxon>
        <taxon>Trifolieae</taxon>
        <taxon>Trifolium</taxon>
    </lineage>
</organism>
<evidence type="ECO:0000313" key="4">
    <source>
        <dbReference type="EMBL" id="GAU19043.1"/>
    </source>
</evidence>
<name>A0A2Z6MA88_TRISU</name>
<dbReference type="EMBL" id="DF973192">
    <property type="protein sequence ID" value="GAU19043.1"/>
    <property type="molecule type" value="Genomic_DNA"/>
</dbReference>
<dbReference type="GO" id="GO:0016020">
    <property type="term" value="C:membrane"/>
    <property type="evidence" value="ECO:0007669"/>
    <property type="project" value="UniProtKB-SubCell"/>
</dbReference>